<evidence type="ECO:0000313" key="2">
    <source>
        <dbReference type="Proteomes" id="UP001060215"/>
    </source>
</evidence>
<dbReference type="Proteomes" id="UP001060215">
    <property type="component" value="Chromosome 10"/>
</dbReference>
<proteinExistence type="predicted"/>
<accession>A0ACC0GA30</accession>
<keyword evidence="2" id="KW-1185">Reference proteome</keyword>
<protein>
    <submittedName>
        <fullName evidence="1">Uncharacterized protein</fullName>
    </submittedName>
</protein>
<name>A0ACC0GA30_9ERIC</name>
<comment type="caution">
    <text evidence="1">The sequence shown here is derived from an EMBL/GenBank/DDBJ whole genome shotgun (WGS) entry which is preliminary data.</text>
</comment>
<gene>
    <name evidence="1" type="ORF">LOK49_LG10G00322</name>
</gene>
<reference evidence="1 2" key="1">
    <citation type="journal article" date="2022" name="Plant J.">
        <title>Chromosome-level genome of Camellia lanceoleosa provides a valuable resource for understanding genome evolution and self-incompatibility.</title>
        <authorList>
            <person name="Gong W."/>
            <person name="Xiao S."/>
            <person name="Wang L."/>
            <person name="Liao Z."/>
            <person name="Chang Y."/>
            <person name="Mo W."/>
            <person name="Hu G."/>
            <person name="Li W."/>
            <person name="Zhao G."/>
            <person name="Zhu H."/>
            <person name="Hu X."/>
            <person name="Ji K."/>
            <person name="Xiang X."/>
            <person name="Song Q."/>
            <person name="Yuan D."/>
            <person name="Jin S."/>
            <person name="Zhang L."/>
        </authorList>
    </citation>
    <scope>NUCLEOTIDE SEQUENCE [LARGE SCALE GENOMIC DNA]</scope>
    <source>
        <strain evidence="1">SQ_2022a</strain>
    </source>
</reference>
<sequence>MDYQQPHRYMRPPPPPPPPSMADPHHHHQPLPPPGPWYPGQFHYQPPPSQYSPSPPPPPPHQQWPPPPQYAPQPPPYPSHPLHNQYPPPPPPPPPSHRPPVPPPYHPHSQIPQSYPQDWGNANWGHHQGWEYPVHSNEEDWAAKARAWAAAKVATDDQHSQSQYTPVGRPEEQSHYHDQYTQTADPHYPDVAKPSLHATSYQQYPPPAAPPHRPPMVHLQESASINSGQASFVSDEHLAYSARDGNLAGDPNAVFPHQESSPTSSSVHLQEVPSSYSSVTGKEDAGDRNEKFYKSFPDSSQGPHHMLPPLPAIDRSVKMDQRHYAVGNQSSEAPIDLSDQPLVFTHRSNHNHDPLTQANYMHTDSGGLIRGVDHVAAAPSNHTWTSPVLPGAVYPPIPPMLQSGQQHDPSLSSPVPGHSAPMFGRMPGASFQPTIPSVGPPFGIGAGSGLHPTAAFPGDVYGVPSVSERPKKASVPNWLREEIIKKKAVIVNSTSEYPKEETESIEDEEAVDNSLGKADQADRKTMDSSKSTEEEDDDDEDYVEAARTAAINQEIKRILTEVLLKVTDELFDEIATKVLSEDDLTVEADQNVVAPKPKLLPSVPSVPTPKASAKVLIPTKANGTKNEDDSGKSTSSTPGDLLGLASYASDDDEDDDNTVHQQPSTRKLSEDKHPVENDSSQAETEEHSKSLRNVEGDTSRMVSNGATIRHGSVVNDLSDNRTGRGSSDGNVGSRYSSKIVSGATEGEDNFDGEKRLENADASRPNRSVGEKVMKTELPLAAKKSATDDSQGRETRNKQDKNDKLETKRSSAGKDIVKEVDSSKDRTDEREDENRRRQDERHAKKERTDDRNGSKEKMKEQGGKSREKAKESDSRKRSIHPDVKEDRKEKERDRRATAEEDSNRRRERTKDEKGERSRHKLAGESSRHKRRRSSSVGSRGRSSKDNSVVSHANDSSDESSDDSKRKLHSKRRHLSPSPNRSRRRQDSRSPHSKHSQRRHSPYSSLETNRGRRSRSRSPVRRQR</sequence>
<evidence type="ECO:0000313" key="1">
    <source>
        <dbReference type="EMBL" id="KAI7997373.1"/>
    </source>
</evidence>
<dbReference type="EMBL" id="CM045767">
    <property type="protein sequence ID" value="KAI7997373.1"/>
    <property type="molecule type" value="Genomic_DNA"/>
</dbReference>
<organism evidence="1 2">
    <name type="scientific">Camellia lanceoleosa</name>
    <dbReference type="NCBI Taxonomy" id="1840588"/>
    <lineage>
        <taxon>Eukaryota</taxon>
        <taxon>Viridiplantae</taxon>
        <taxon>Streptophyta</taxon>
        <taxon>Embryophyta</taxon>
        <taxon>Tracheophyta</taxon>
        <taxon>Spermatophyta</taxon>
        <taxon>Magnoliopsida</taxon>
        <taxon>eudicotyledons</taxon>
        <taxon>Gunneridae</taxon>
        <taxon>Pentapetalae</taxon>
        <taxon>asterids</taxon>
        <taxon>Ericales</taxon>
        <taxon>Theaceae</taxon>
        <taxon>Camellia</taxon>
    </lineage>
</organism>